<evidence type="ECO:0000313" key="8">
    <source>
        <dbReference type="EMBL" id="OAD06835.1"/>
    </source>
</evidence>
<feature type="non-terminal residue" evidence="8">
    <location>
        <position position="349"/>
    </location>
</feature>
<dbReference type="InterPro" id="IPR017437">
    <property type="entry name" value="ATP-NAD_kinase_PpnK-typ_C"/>
</dbReference>
<dbReference type="InterPro" id="IPR017438">
    <property type="entry name" value="ATP-NAD_kinase_N"/>
</dbReference>
<protein>
    <recommendedName>
        <fullName evidence="10">ATP-NAD kinase</fullName>
    </recommendedName>
</protein>
<evidence type="ECO:0000256" key="1">
    <source>
        <dbReference type="ARBA" id="ARBA00010995"/>
    </source>
</evidence>
<evidence type="ECO:0000256" key="4">
    <source>
        <dbReference type="ARBA" id="ARBA00022777"/>
    </source>
</evidence>
<name>A0A168NWD8_MUCCL</name>
<keyword evidence="7" id="KW-0520">NAD</keyword>
<keyword evidence="2" id="KW-0808">Transferase</keyword>
<dbReference type="GO" id="GO:0005524">
    <property type="term" value="F:ATP binding"/>
    <property type="evidence" value="ECO:0007669"/>
    <property type="project" value="UniProtKB-KW"/>
</dbReference>
<dbReference type="GO" id="GO:0019674">
    <property type="term" value="P:NAD+ metabolic process"/>
    <property type="evidence" value="ECO:0007669"/>
    <property type="project" value="InterPro"/>
</dbReference>
<gene>
    <name evidence="8" type="ORF">MUCCIDRAFT_130824</name>
</gene>
<dbReference type="AlphaFoldDB" id="A0A168NWD8"/>
<dbReference type="VEuPathDB" id="FungiDB:MUCCIDRAFT_130824"/>
<sequence>ILVITKARDNKLVVFTRQLAEWLIFTPQYGKKNPFIVYVDAHLMNSKRFGYDKLVEKDPIYGTHLKFWTPKLCYKQPELFHLIITLGGDGTILFTSTMFQSTVPPIMPFHLGSLGFLAPFLFTTYKDELENLFKGHLKHTNRMRLSCTVYRYRQDPYSWMRKAFEQESKRDKGIIDLMDEKVMCYSTVPSQTYHILNEIVVDRGPSSNISMLELFGDERHLTTVQADGLCIATATGSTAYSLSASGSLTHPDMQCTLVTPICPHTLSFRPMLLPSEMVIRIVVPFGSRHSAYCSFDGRNRTELKQGDHVKITMSPYPVKTFCSCDSSNDWFSSVQSCLQWNNRQRQKSF</sequence>
<dbReference type="OrthoDB" id="24581at2759"/>
<keyword evidence="6" id="KW-0521">NADP</keyword>
<keyword evidence="5" id="KW-0067">ATP-binding</keyword>
<dbReference type="InterPro" id="IPR016064">
    <property type="entry name" value="NAD/diacylglycerol_kinase_sf"/>
</dbReference>
<dbReference type="GO" id="GO:0006741">
    <property type="term" value="P:NADP+ biosynthetic process"/>
    <property type="evidence" value="ECO:0007669"/>
    <property type="project" value="InterPro"/>
</dbReference>
<dbReference type="EMBL" id="AMYB01000002">
    <property type="protein sequence ID" value="OAD06835.1"/>
    <property type="molecule type" value="Genomic_DNA"/>
</dbReference>
<evidence type="ECO:0000313" key="9">
    <source>
        <dbReference type="Proteomes" id="UP000077051"/>
    </source>
</evidence>
<accession>A0A168NWD8</accession>
<dbReference type="STRING" id="747725.A0A168NWD8"/>
<dbReference type="SUPFAM" id="SSF111331">
    <property type="entry name" value="NAD kinase/diacylglycerol kinase-like"/>
    <property type="match status" value="1"/>
</dbReference>
<dbReference type="Pfam" id="PF20143">
    <property type="entry name" value="NAD_kinase_C"/>
    <property type="match status" value="1"/>
</dbReference>
<dbReference type="HAMAP" id="MF_00361">
    <property type="entry name" value="NAD_kinase"/>
    <property type="match status" value="1"/>
</dbReference>
<keyword evidence="4" id="KW-0418">Kinase</keyword>
<dbReference type="PANTHER" id="PTHR20275:SF0">
    <property type="entry name" value="NAD KINASE"/>
    <property type="match status" value="1"/>
</dbReference>
<evidence type="ECO:0000256" key="5">
    <source>
        <dbReference type="ARBA" id="ARBA00022840"/>
    </source>
</evidence>
<dbReference type="FunFam" id="2.60.200.30:FF:000009">
    <property type="entry name" value="Poly(P)/ATP NAD kinase"/>
    <property type="match status" value="1"/>
</dbReference>
<reference evidence="8 9" key="1">
    <citation type="submission" date="2015-06" db="EMBL/GenBank/DDBJ databases">
        <title>Expansion of signal transduction pathways in fungi by whole-genome duplication.</title>
        <authorList>
            <consortium name="DOE Joint Genome Institute"/>
            <person name="Corrochano L.M."/>
            <person name="Kuo A."/>
            <person name="Marcet-Houben M."/>
            <person name="Polaino S."/>
            <person name="Salamov A."/>
            <person name="Villalobos J.M."/>
            <person name="Alvarez M.I."/>
            <person name="Avalos J."/>
            <person name="Benito E.P."/>
            <person name="Benoit I."/>
            <person name="Burger G."/>
            <person name="Camino L.P."/>
            <person name="Canovas D."/>
            <person name="Cerda-Olmedo E."/>
            <person name="Cheng J.-F."/>
            <person name="Dominguez A."/>
            <person name="Elias M."/>
            <person name="Eslava A.P."/>
            <person name="Glaser F."/>
            <person name="Grimwood J."/>
            <person name="Gutierrez G."/>
            <person name="Heitman J."/>
            <person name="Henrissat B."/>
            <person name="Iturriaga E.A."/>
            <person name="Lang B.F."/>
            <person name="Lavin J.L."/>
            <person name="Lee S."/>
            <person name="Li W."/>
            <person name="Lindquist E."/>
            <person name="Lopez-Garcia S."/>
            <person name="Luque E.M."/>
            <person name="Marcos A.T."/>
            <person name="Martin J."/>
            <person name="Mccluskey K."/>
            <person name="Medina H.R."/>
            <person name="Miralles-Duran A."/>
            <person name="Miyazaki A."/>
            <person name="Munoz-Torres E."/>
            <person name="Oguiza J.A."/>
            <person name="Ohm R."/>
            <person name="Olmedo M."/>
            <person name="Orejas M."/>
            <person name="Ortiz-Castellanos L."/>
            <person name="Pisabarro A.G."/>
            <person name="Rodriguez-Romero J."/>
            <person name="Ruiz-Herrera J."/>
            <person name="Ruiz-Vazquez R."/>
            <person name="Sanz C."/>
            <person name="Schackwitz W."/>
            <person name="Schmutz J."/>
            <person name="Shahriari M."/>
            <person name="Shelest E."/>
            <person name="Silva-Franco F."/>
            <person name="Soanes D."/>
            <person name="Syed K."/>
            <person name="Tagua V.G."/>
            <person name="Talbot N.J."/>
            <person name="Thon M."/>
            <person name="De Vries R.P."/>
            <person name="Wiebenga A."/>
            <person name="Yadav J.S."/>
            <person name="Braun E.L."/>
            <person name="Baker S."/>
            <person name="Garre V."/>
            <person name="Horwitz B."/>
            <person name="Torres-Martinez S."/>
            <person name="Idnurm A."/>
            <person name="Herrera-Estrella A."/>
            <person name="Gabaldon T."/>
            <person name="Grigoriev I.V."/>
        </authorList>
    </citation>
    <scope>NUCLEOTIDE SEQUENCE [LARGE SCALE GENOMIC DNA]</scope>
    <source>
        <strain evidence="8 9">CBS 277.49</strain>
    </source>
</reference>
<comment type="similarity">
    <text evidence="1">Belongs to the NAD kinase family.</text>
</comment>
<keyword evidence="3" id="KW-0547">Nucleotide-binding</keyword>
<dbReference type="PANTHER" id="PTHR20275">
    <property type="entry name" value="NAD KINASE"/>
    <property type="match status" value="1"/>
</dbReference>
<organism evidence="8 9">
    <name type="scientific">Mucor lusitanicus CBS 277.49</name>
    <dbReference type="NCBI Taxonomy" id="747725"/>
    <lineage>
        <taxon>Eukaryota</taxon>
        <taxon>Fungi</taxon>
        <taxon>Fungi incertae sedis</taxon>
        <taxon>Mucoromycota</taxon>
        <taxon>Mucoromycotina</taxon>
        <taxon>Mucoromycetes</taxon>
        <taxon>Mucorales</taxon>
        <taxon>Mucorineae</taxon>
        <taxon>Mucoraceae</taxon>
        <taxon>Mucor</taxon>
    </lineage>
</organism>
<proteinExistence type="inferred from homology"/>
<comment type="caution">
    <text evidence="8">The sequence shown here is derived from an EMBL/GenBank/DDBJ whole genome shotgun (WGS) entry which is preliminary data.</text>
</comment>
<dbReference type="Pfam" id="PF01513">
    <property type="entry name" value="NAD_kinase"/>
    <property type="match status" value="1"/>
</dbReference>
<feature type="non-terminal residue" evidence="8">
    <location>
        <position position="1"/>
    </location>
</feature>
<keyword evidence="9" id="KW-1185">Reference proteome</keyword>
<dbReference type="GO" id="GO:0003951">
    <property type="term" value="F:NAD+ kinase activity"/>
    <property type="evidence" value="ECO:0007669"/>
    <property type="project" value="InterPro"/>
</dbReference>
<evidence type="ECO:0000256" key="3">
    <source>
        <dbReference type="ARBA" id="ARBA00022741"/>
    </source>
</evidence>
<dbReference type="Gene3D" id="2.60.200.30">
    <property type="entry name" value="Probable inorganic polyphosphate/atp-NAD kinase, domain 2"/>
    <property type="match status" value="1"/>
</dbReference>
<dbReference type="InterPro" id="IPR002504">
    <property type="entry name" value="NADK"/>
</dbReference>
<evidence type="ECO:0000256" key="2">
    <source>
        <dbReference type="ARBA" id="ARBA00022679"/>
    </source>
</evidence>
<evidence type="ECO:0000256" key="7">
    <source>
        <dbReference type="ARBA" id="ARBA00023027"/>
    </source>
</evidence>
<evidence type="ECO:0000256" key="6">
    <source>
        <dbReference type="ARBA" id="ARBA00022857"/>
    </source>
</evidence>
<dbReference type="Gene3D" id="3.40.50.10330">
    <property type="entry name" value="Probable inorganic polyphosphate/atp-NAD kinase, domain 1"/>
    <property type="match status" value="1"/>
</dbReference>
<evidence type="ECO:0008006" key="10">
    <source>
        <dbReference type="Google" id="ProtNLM"/>
    </source>
</evidence>
<dbReference type="Proteomes" id="UP000077051">
    <property type="component" value="Unassembled WGS sequence"/>
</dbReference>